<reference evidence="3 4" key="1">
    <citation type="journal article" date="2024" name="Front Chem Biol">
        <title>Unveiling the potential of Daldinia eschscholtzii MFLUCC 19-0629 through bioactivity and bioinformatics studies for enhanced sustainable agriculture production.</title>
        <authorList>
            <person name="Brooks S."/>
            <person name="Weaver J.A."/>
            <person name="Klomchit A."/>
            <person name="Alharthi S.A."/>
            <person name="Onlamun T."/>
            <person name="Nurani R."/>
            <person name="Vong T.K."/>
            <person name="Alberti F."/>
            <person name="Greco C."/>
        </authorList>
    </citation>
    <scope>NUCLEOTIDE SEQUENCE [LARGE SCALE GENOMIC DNA]</scope>
    <source>
        <strain evidence="3">MFLUCC 19-0629</strain>
    </source>
</reference>
<dbReference type="EMBL" id="JBANMG010000009">
    <property type="protein sequence ID" value="KAK6949426.1"/>
    <property type="molecule type" value="Genomic_DNA"/>
</dbReference>
<dbReference type="Proteomes" id="UP001369815">
    <property type="component" value="Unassembled WGS sequence"/>
</dbReference>
<gene>
    <name evidence="3" type="ORF">Daesc_009503</name>
</gene>
<keyword evidence="4" id="KW-1185">Reference proteome</keyword>
<proteinExistence type="predicted"/>
<feature type="compositionally biased region" description="Polar residues" evidence="1">
    <location>
        <begin position="85"/>
        <end position="95"/>
    </location>
</feature>
<organism evidence="3 4">
    <name type="scientific">Daldinia eschscholtzii</name>
    <dbReference type="NCBI Taxonomy" id="292717"/>
    <lineage>
        <taxon>Eukaryota</taxon>
        <taxon>Fungi</taxon>
        <taxon>Dikarya</taxon>
        <taxon>Ascomycota</taxon>
        <taxon>Pezizomycotina</taxon>
        <taxon>Sordariomycetes</taxon>
        <taxon>Xylariomycetidae</taxon>
        <taxon>Xylariales</taxon>
        <taxon>Hypoxylaceae</taxon>
        <taxon>Daldinia</taxon>
    </lineage>
</organism>
<feature type="compositionally biased region" description="Low complexity" evidence="1">
    <location>
        <begin position="25"/>
        <end position="36"/>
    </location>
</feature>
<feature type="compositionally biased region" description="Polar residues" evidence="1">
    <location>
        <begin position="67"/>
        <end position="77"/>
    </location>
</feature>
<protein>
    <recommendedName>
        <fullName evidence="2">Helix-turn-helix domain-containing protein</fullName>
    </recommendedName>
</protein>
<evidence type="ECO:0000313" key="4">
    <source>
        <dbReference type="Proteomes" id="UP001369815"/>
    </source>
</evidence>
<sequence length="192" mass="20450">MGAKASKPAESAIRKFPARAPGSAAPPHARPQPAAQRARDPRASFTKDDALPLPAIKADGVDPDPNPFTNAAFSQRLKQMGVATPNPTLSNSSTAAPYPGAPDQGPQSHLYPSPAQNQTLSALEARQRLQERATAEFENARQGREFLDVGTLRQALVLQARGTPPAEIERRLRLKSGVVDRLGPKGVTLPLT</sequence>
<dbReference type="Pfam" id="PF22943">
    <property type="entry name" value="HTH_68"/>
    <property type="match status" value="1"/>
</dbReference>
<feature type="compositionally biased region" description="Basic and acidic residues" evidence="1">
    <location>
        <begin position="37"/>
        <end position="50"/>
    </location>
</feature>
<evidence type="ECO:0000313" key="3">
    <source>
        <dbReference type="EMBL" id="KAK6949426.1"/>
    </source>
</evidence>
<dbReference type="AlphaFoldDB" id="A0AAX6MAH9"/>
<feature type="region of interest" description="Disordered" evidence="1">
    <location>
        <begin position="1"/>
        <end position="120"/>
    </location>
</feature>
<comment type="caution">
    <text evidence="3">The sequence shown here is derived from an EMBL/GenBank/DDBJ whole genome shotgun (WGS) entry which is preliminary data.</text>
</comment>
<evidence type="ECO:0000259" key="2">
    <source>
        <dbReference type="Pfam" id="PF22943"/>
    </source>
</evidence>
<dbReference type="InterPro" id="IPR054448">
    <property type="entry name" value="HTH_put_ascomycetes"/>
</dbReference>
<name>A0AAX6MAH9_9PEZI</name>
<accession>A0AAX6MAH9</accession>
<feature type="domain" description="Helix-turn-helix" evidence="2">
    <location>
        <begin position="146"/>
        <end position="188"/>
    </location>
</feature>
<evidence type="ECO:0000256" key="1">
    <source>
        <dbReference type="SAM" id="MobiDB-lite"/>
    </source>
</evidence>